<feature type="transmembrane region" description="Helical" evidence="2">
    <location>
        <begin position="144"/>
        <end position="164"/>
    </location>
</feature>
<feature type="transmembrane region" description="Helical" evidence="2">
    <location>
        <begin position="218"/>
        <end position="242"/>
    </location>
</feature>
<keyword evidence="2" id="KW-0812">Transmembrane</keyword>
<evidence type="ECO:0008006" key="5">
    <source>
        <dbReference type="Google" id="ProtNLM"/>
    </source>
</evidence>
<sequence>MNKKTISIIFAYVGVLTGAGLASGQELMQYFLSFGLPGLYGIAAVGLLHIVVGGIILQLGSHFVAQSHIDVLDEVTPAVVTKLMDYALIINCFLMGFVMIAGAGSNLEQQFGLAPWMGSLLCTALIVVVGMLDFEKVAKIIGGFTPLVLVFTLIGAAYTMVNVSPEMAFLDSLGKTLTPALPNLSLSTINYFGLCMISGISMAFVLGGSKTDPAEARIGGMIGGALVAVLTGLVGVTLFLTLGISKDADIPMQTVLDNVHPALGLAMSIIIFGMIFNTGMSLFYSAARRLSATEGTFKRNLIIFTLVGFGLSFLGFKKLMAILYPILGYLGLILILILIAAWIRERSEIKLEIRKRKTMTRLTRKKMDDDKEFTKKDDEKLDKLAEVSIIEDKKIKKAVSEEVAEELEEENDESEESL</sequence>
<organism evidence="3 4">
    <name type="scientific">Aedoeadaptatus nemausensis</name>
    <dbReference type="NCBI Taxonomy" id="2582829"/>
    <lineage>
        <taxon>Bacteria</taxon>
        <taxon>Bacillati</taxon>
        <taxon>Bacillota</taxon>
        <taxon>Tissierellia</taxon>
        <taxon>Tissierellales</taxon>
        <taxon>Peptoniphilaceae</taxon>
        <taxon>Aedoeadaptatus</taxon>
    </lineage>
</organism>
<feature type="transmembrane region" description="Helical" evidence="2">
    <location>
        <begin position="113"/>
        <end position="132"/>
    </location>
</feature>
<gene>
    <name evidence="3" type="ORF">PEPNEM18_01609</name>
</gene>
<feature type="transmembrane region" description="Helical" evidence="2">
    <location>
        <begin position="322"/>
        <end position="343"/>
    </location>
</feature>
<evidence type="ECO:0000256" key="2">
    <source>
        <dbReference type="SAM" id="Phobius"/>
    </source>
</evidence>
<comment type="caution">
    <text evidence="3">The sequence shown here is derived from an EMBL/GenBank/DDBJ whole genome shotgun (WGS) entry which is preliminary data.</text>
</comment>
<feature type="transmembrane region" description="Helical" evidence="2">
    <location>
        <begin position="299"/>
        <end position="316"/>
    </location>
</feature>
<feature type="transmembrane region" description="Helical" evidence="2">
    <location>
        <begin position="184"/>
        <end position="206"/>
    </location>
</feature>
<dbReference type="InterPro" id="IPR038728">
    <property type="entry name" value="YkvI-like"/>
</dbReference>
<feature type="transmembrane region" description="Helical" evidence="2">
    <location>
        <begin position="86"/>
        <end position="107"/>
    </location>
</feature>
<keyword evidence="1" id="KW-0175">Coiled coil</keyword>
<name>A0A6V6Y769_9FIRM</name>
<dbReference type="RefSeq" id="WP_180500878.1">
    <property type="nucleotide sequence ID" value="NZ_CAIJCS010000028.1"/>
</dbReference>
<dbReference type="EMBL" id="CAIJCS010000028">
    <property type="protein sequence ID" value="CAC9935839.1"/>
    <property type="molecule type" value="Genomic_DNA"/>
</dbReference>
<accession>A0A6V6Y769</accession>
<feature type="transmembrane region" description="Helical" evidence="2">
    <location>
        <begin position="262"/>
        <end position="287"/>
    </location>
</feature>
<evidence type="ECO:0000256" key="1">
    <source>
        <dbReference type="SAM" id="Coils"/>
    </source>
</evidence>
<feature type="transmembrane region" description="Helical" evidence="2">
    <location>
        <begin position="40"/>
        <end position="65"/>
    </location>
</feature>
<keyword evidence="2" id="KW-1133">Transmembrane helix</keyword>
<feature type="coiled-coil region" evidence="1">
    <location>
        <begin position="390"/>
        <end position="417"/>
    </location>
</feature>
<proteinExistence type="predicted"/>
<evidence type="ECO:0000313" key="3">
    <source>
        <dbReference type="EMBL" id="CAC9935839.1"/>
    </source>
</evidence>
<dbReference type="PANTHER" id="PTHR37814">
    <property type="entry name" value="CONSERVED MEMBRANE PROTEIN"/>
    <property type="match status" value="1"/>
</dbReference>
<keyword evidence="4" id="KW-1185">Reference proteome</keyword>
<reference evidence="3 4" key="1">
    <citation type="submission" date="2020-06" db="EMBL/GenBank/DDBJ databases">
        <authorList>
            <person name="Criscuolo A."/>
        </authorList>
    </citation>
    <scope>NUCLEOTIDE SEQUENCE [LARGE SCALE GENOMIC DNA]</scope>
    <source>
        <strain evidence="3">1804121828</strain>
    </source>
</reference>
<evidence type="ECO:0000313" key="4">
    <source>
        <dbReference type="Proteomes" id="UP000586454"/>
    </source>
</evidence>
<dbReference type="PANTHER" id="PTHR37814:SF1">
    <property type="entry name" value="MEMBRANE PROTEIN"/>
    <property type="match status" value="1"/>
</dbReference>
<dbReference type="Proteomes" id="UP000586454">
    <property type="component" value="Unassembled WGS sequence"/>
</dbReference>
<dbReference type="AlphaFoldDB" id="A0A6V6Y769"/>
<keyword evidence="2" id="KW-0472">Membrane</keyword>
<protein>
    <recommendedName>
        <fullName evidence="5">Branched-chain amino acid transport system carrier protein</fullName>
    </recommendedName>
</protein>